<sequence length="912" mass="97239">MQQRHHLIALAVITLCGLAHGQDNAHSAKLDRVEVTGSMIKRLDKETPAPVSVISRQAIERSGATSLDELLRMDAATGTGGLNDMDSGNGFASGTASISLRGMGSAATLTLINGRRLAPAAVVDPNTGQSTVFNINSIPLSAIERIEILKDGASSLYGSDAMAGVVNIILRNDYQGALLALNAQQRPSDGLFKTSTASAMLGLGNLATEGYNLFGGVDVYKRDGVMIAENPGLVQQDLFGPLFGRLAIDSTSAYPGNLYTYNAGKSGSFRAMMPGCAAENQVPTSSTNAALQCKFNPDAAGIQYTGDQLRTAAFLRGSLALSKDTTLFGEILASRVDSRFSDAPPSRTEALTQWGDAQGKPKLFNGLALPGAHLDNPTRLATVAKPVVMKVGSNTYTFTKPTVLGLRYRFADIPASSQSVADNLRMVLSASSTVGAWDLDAGLLHHIQKNTRIGEGRLSLAGLTKALETSSYRFGGINSAEAIAGIARHTEDQGESKTSSVDAKGTRELGELAGGVMMLGLGGELRRESFSVVADPLMAQGDIIGRGIGEATGSRTVSAAFAELQLPFIKKLETQVALRAEHYSDFGSAVTGKLGAKFKFIDSLAVRGTYSTGFRAPSLSQIAKSAVFAFSTVQDKKLCPVSSTTNDDCARRISSVNQSNPELQAEKSSAYTLGLLFEPVKGAELVVDGWFFDRKGEVDRLTAQQVIDREAEFPDSVVRLSSDVPGKPGQISQVLRKFRNLSTSKTGGIDYESSYRWKMGEGHGFKLKFSGMRMLTRKRQTETGQPVLETLGFYGVPRSKNRLSLEWDQGPWSTTLTGNHAGSFRSYSASSATCQAELTEAKREDLCTMAAWVTADVAVVYKGIKGLKLSAVLRNLSGAKPPFDPTEGDTGFDSSYANPYGRYLSVSASYEF</sequence>
<keyword evidence="8 15" id="KW-0675">Receptor</keyword>
<dbReference type="RefSeq" id="WP_263570656.1">
    <property type="nucleotide sequence ID" value="NZ_JAJIRN010000003.1"/>
</dbReference>
<dbReference type="Pfam" id="PF07715">
    <property type="entry name" value="Plug"/>
    <property type="match status" value="1"/>
</dbReference>
<evidence type="ECO:0000259" key="13">
    <source>
        <dbReference type="Pfam" id="PF00593"/>
    </source>
</evidence>
<evidence type="ECO:0000256" key="7">
    <source>
        <dbReference type="ARBA" id="ARBA00023136"/>
    </source>
</evidence>
<evidence type="ECO:0000256" key="5">
    <source>
        <dbReference type="ARBA" id="ARBA00022692"/>
    </source>
</evidence>
<organism evidence="15 16">
    <name type="scientific">Roseateles oligotrophus</name>
    <dbReference type="NCBI Taxonomy" id="1769250"/>
    <lineage>
        <taxon>Bacteria</taxon>
        <taxon>Pseudomonadati</taxon>
        <taxon>Pseudomonadota</taxon>
        <taxon>Betaproteobacteria</taxon>
        <taxon>Burkholderiales</taxon>
        <taxon>Sphaerotilaceae</taxon>
        <taxon>Roseateles</taxon>
    </lineage>
</organism>
<keyword evidence="6 11" id="KW-0798">TonB box</keyword>
<keyword evidence="16" id="KW-1185">Reference proteome</keyword>
<keyword evidence="7 10" id="KW-0472">Membrane</keyword>
<evidence type="ECO:0000313" key="15">
    <source>
        <dbReference type="EMBL" id="MCV2368033.1"/>
    </source>
</evidence>
<name>A0ABT2YDB5_9BURK</name>
<feature type="domain" description="TonB-dependent receptor-like beta-barrel" evidence="13">
    <location>
        <begin position="434"/>
        <end position="876"/>
    </location>
</feature>
<keyword evidence="5 10" id="KW-0812">Transmembrane</keyword>
<evidence type="ECO:0000256" key="4">
    <source>
        <dbReference type="ARBA" id="ARBA00022452"/>
    </source>
</evidence>
<evidence type="ECO:0000256" key="11">
    <source>
        <dbReference type="RuleBase" id="RU003357"/>
    </source>
</evidence>
<feature type="chain" id="PRO_5045721131" evidence="12">
    <location>
        <begin position="22"/>
        <end position="912"/>
    </location>
</feature>
<evidence type="ECO:0000256" key="10">
    <source>
        <dbReference type="PROSITE-ProRule" id="PRU01360"/>
    </source>
</evidence>
<keyword evidence="9 10" id="KW-0998">Cell outer membrane</keyword>
<evidence type="ECO:0000256" key="2">
    <source>
        <dbReference type="ARBA" id="ARBA00009810"/>
    </source>
</evidence>
<dbReference type="Gene3D" id="2.170.130.10">
    <property type="entry name" value="TonB-dependent receptor, plug domain"/>
    <property type="match status" value="1"/>
</dbReference>
<gene>
    <name evidence="15" type="ORF">LNV07_07970</name>
</gene>
<dbReference type="InterPro" id="IPR012910">
    <property type="entry name" value="Plug_dom"/>
</dbReference>
<evidence type="ECO:0000313" key="16">
    <source>
        <dbReference type="Proteomes" id="UP001209701"/>
    </source>
</evidence>
<evidence type="ECO:0000256" key="8">
    <source>
        <dbReference type="ARBA" id="ARBA00023170"/>
    </source>
</evidence>
<comment type="caution">
    <text evidence="15">The sequence shown here is derived from an EMBL/GenBank/DDBJ whole genome shotgun (WGS) entry which is preliminary data.</text>
</comment>
<dbReference type="PANTHER" id="PTHR47234">
    <property type="match status" value="1"/>
</dbReference>
<reference evidence="15 16" key="1">
    <citation type="submission" date="2021-11" db="EMBL/GenBank/DDBJ databases">
        <authorList>
            <person name="Liang Q."/>
            <person name="Mou H."/>
            <person name="Liu Z."/>
        </authorList>
    </citation>
    <scope>NUCLEOTIDE SEQUENCE [LARGE SCALE GENOMIC DNA]</scope>
    <source>
        <strain evidence="15 16">CHU3</strain>
    </source>
</reference>
<dbReference type="InterPro" id="IPR039426">
    <property type="entry name" value="TonB-dep_rcpt-like"/>
</dbReference>
<protein>
    <submittedName>
        <fullName evidence="15">TonB-dependent receptor</fullName>
    </submittedName>
</protein>
<keyword evidence="12" id="KW-0732">Signal</keyword>
<evidence type="ECO:0000256" key="6">
    <source>
        <dbReference type="ARBA" id="ARBA00023077"/>
    </source>
</evidence>
<dbReference type="PROSITE" id="PS52016">
    <property type="entry name" value="TONB_DEPENDENT_REC_3"/>
    <property type="match status" value="1"/>
</dbReference>
<dbReference type="Pfam" id="PF00593">
    <property type="entry name" value="TonB_dep_Rec_b-barrel"/>
    <property type="match status" value="1"/>
</dbReference>
<dbReference type="EMBL" id="JAJIRN010000003">
    <property type="protein sequence ID" value="MCV2368033.1"/>
    <property type="molecule type" value="Genomic_DNA"/>
</dbReference>
<comment type="subcellular location">
    <subcellularLocation>
        <location evidence="1 10">Cell outer membrane</location>
        <topology evidence="1 10">Multi-pass membrane protein</topology>
    </subcellularLocation>
</comment>
<comment type="similarity">
    <text evidence="2 10 11">Belongs to the TonB-dependent receptor family.</text>
</comment>
<keyword evidence="4 10" id="KW-1134">Transmembrane beta strand</keyword>
<evidence type="ECO:0000256" key="12">
    <source>
        <dbReference type="SAM" id="SignalP"/>
    </source>
</evidence>
<keyword evidence="3 10" id="KW-0813">Transport</keyword>
<evidence type="ECO:0000256" key="1">
    <source>
        <dbReference type="ARBA" id="ARBA00004571"/>
    </source>
</evidence>
<evidence type="ECO:0000259" key="14">
    <source>
        <dbReference type="Pfam" id="PF07715"/>
    </source>
</evidence>
<dbReference type="Proteomes" id="UP001209701">
    <property type="component" value="Unassembled WGS sequence"/>
</dbReference>
<accession>A0ABT2YDB5</accession>
<feature type="domain" description="TonB-dependent receptor plug" evidence="14">
    <location>
        <begin position="45"/>
        <end position="165"/>
    </location>
</feature>
<dbReference type="InterPro" id="IPR000531">
    <property type="entry name" value="Beta-barrel_TonB"/>
</dbReference>
<feature type="signal peptide" evidence="12">
    <location>
        <begin position="1"/>
        <end position="21"/>
    </location>
</feature>
<dbReference type="Gene3D" id="2.40.170.20">
    <property type="entry name" value="TonB-dependent receptor, beta-barrel domain"/>
    <property type="match status" value="1"/>
</dbReference>
<dbReference type="PANTHER" id="PTHR47234:SF2">
    <property type="entry name" value="TONB-DEPENDENT RECEPTOR"/>
    <property type="match status" value="1"/>
</dbReference>
<evidence type="ECO:0000256" key="3">
    <source>
        <dbReference type="ARBA" id="ARBA00022448"/>
    </source>
</evidence>
<proteinExistence type="inferred from homology"/>
<dbReference type="SUPFAM" id="SSF56935">
    <property type="entry name" value="Porins"/>
    <property type="match status" value="1"/>
</dbReference>
<evidence type="ECO:0000256" key="9">
    <source>
        <dbReference type="ARBA" id="ARBA00023237"/>
    </source>
</evidence>
<dbReference type="InterPro" id="IPR036942">
    <property type="entry name" value="Beta-barrel_TonB_sf"/>
</dbReference>
<dbReference type="InterPro" id="IPR037066">
    <property type="entry name" value="Plug_dom_sf"/>
</dbReference>